<dbReference type="EMBL" id="CP063189">
    <property type="protein sequence ID" value="WCZ31686.1"/>
    <property type="molecule type" value="Genomic_DNA"/>
</dbReference>
<dbReference type="Proteomes" id="UP001220064">
    <property type="component" value="Chromosome"/>
</dbReference>
<dbReference type="Pfam" id="PF00496">
    <property type="entry name" value="SBP_bac_5"/>
    <property type="match status" value="1"/>
</dbReference>
<dbReference type="PANTHER" id="PTHR30290">
    <property type="entry name" value="PERIPLASMIC BINDING COMPONENT OF ABC TRANSPORTER"/>
    <property type="match status" value="1"/>
</dbReference>
<dbReference type="PIRSF" id="PIRSF002741">
    <property type="entry name" value="MppA"/>
    <property type="match status" value="1"/>
</dbReference>
<dbReference type="InterPro" id="IPR039424">
    <property type="entry name" value="SBP_5"/>
</dbReference>
<dbReference type="SUPFAM" id="SSF53850">
    <property type="entry name" value="Periplasmic binding protein-like II"/>
    <property type="match status" value="1"/>
</dbReference>
<proteinExistence type="predicted"/>
<dbReference type="Gene3D" id="3.40.190.10">
    <property type="entry name" value="Periplasmic binding protein-like II"/>
    <property type="match status" value="1"/>
</dbReference>
<accession>A0ABY7U4S8</accession>
<dbReference type="InterPro" id="IPR000914">
    <property type="entry name" value="SBP_5_dom"/>
</dbReference>
<dbReference type="Gene3D" id="3.10.105.10">
    <property type="entry name" value="Dipeptide-binding Protein, Domain 3"/>
    <property type="match status" value="1"/>
</dbReference>
<organism evidence="2 3">
    <name type="scientific">Corynebacterium massiliense DSM 45435</name>
    <dbReference type="NCBI Taxonomy" id="1121364"/>
    <lineage>
        <taxon>Bacteria</taxon>
        <taxon>Bacillati</taxon>
        <taxon>Actinomycetota</taxon>
        <taxon>Actinomycetes</taxon>
        <taxon>Mycobacteriales</taxon>
        <taxon>Corynebacteriaceae</taxon>
        <taxon>Corynebacterium</taxon>
    </lineage>
</organism>
<dbReference type="CDD" id="cd00995">
    <property type="entry name" value="PBP2_NikA_DppA_OppA_like"/>
    <property type="match status" value="1"/>
</dbReference>
<evidence type="ECO:0000313" key="2">
    <source>
        <dbReference type="EMBL" id="WCZ31686.1"/>
    </source>
</evidence>
<sequence length="550" mass="60407">MAYPERRPVRTRLGRAKRAALSTISVAGSIGLLGIAGCSVDNSNGITGGGDENYVVTEGTEPQNPLIPTNTNEVGGSRIIDCLFAGLTYHDAEGNSHLETAESIDSNEDNTEYTVHLKDTKFSDGSPVTSHSFVDAWNFAVENSHLNAYVFEPIKGYEEGATSMEGLQVIDDRTFRIVLSEPVAGFEERLGYNVFSPLPEQAFDDIDAFGEEPIGNGPYKLAGWGHNQGATVVPNEEYNGDRKAQNEGVQFNFYASPDAAYADLLSNNLDVIEAVPDTAMTTYKEDLGDRAVNKPYAGFTSFTIPERLDHFSGEEGKLRRQAISHAIDRQQIIDTIFAGTKTPAKDFSSPAIPGYDSDIPGNEVTEFDPEKAKELWKQADDIDKWDGDFQLAYNSDGAGNKAWAEAVANSIKNVLGIEAHGEAYPDFKSMRDDVTSRTIETPFRTGWVGEYPSVENFLTPLYGSQGGSNDGDYSNPEFDRLLAKASGAKSPEQATEIYNQAQEILFQDLPVIPLWYENTTGGTSENVDNVDFTWRQQPSYYAITKDEKQQ</sequence>
<protein>
    <submittedName>
        <fullName evidence="2">Oligopeptide-binding protein OppA</fullName>
    </submittedName>
</protein>
<dbReference type="RefSeq" id="WP_084684444.1">
    <property type="nucleotide sequence ID" value="NZ_ATVG01000012.1"/>
</dbReference>
<dbReference type="InterPro" id="IPR030678">
    <property type="entry name" value="Peptide/Ni-bd"/>
</dbReference>
<keyword evidence="3" id="KW-1185">Reference proteome</keyword>
<name>A0ABY7U4S8_9CORY</name>
<feature type="domain" description="Solute-binding protein family 5" evidence="1">
    <location>
        <begin position="100"/>
        <end position="468"/>
    </location>
</feature>
<evidence type="ECO:0000259" key="1">
    <source>
        <dbReference type="Pfam" id="PF00496"/>
    </source>
</evidence>
<evidence type="ECO:0000313" key="3">
    <source>
        <dbReference type="Proteomes" id="UP001220064"/>
    </source>
</evidence>
<dbReference type="PANTHER" id="PTHR30290:SF83">
    <property type="entry name" value="ABC TRANSPORTER SUBSTRATE-BINDING PROTEIN"/>
    <property type="match status" value="1"/>
</dbReference>
<reference evidence="2 3" key="1">
    <citation type="submission" date="2020-10" db="EMBL/GenBank/DDBJ databases">
        <title>Complete genome sequence of Corynebacterium massiliense DSM 45435, type strain of Corynebacterium massiliense.</title>
        <authorList>
            <person name="Busche T."/>
            <person name="Kalinowski J."/>
            <person name="Ruckert C."/>
        </authorList>
    </citation>
    <scope>NUCLEOTIDE SEQUENCE [LARGE SCALE GENOMIC DNA]</scope>
    <source>
        <strain evidence="2 3">DSM 45435</strain>
    </source>
</reference>
<gene>
    <name evidence="2" type="primary">oppA</name>
    <name evidence="2" type="ORF">CMASS_01115</name>
</gene>
<dbReference type="Gene3D" id="3.90.76.10">
    <property type="entry name" value="Dipeptide-binding Protein, Domain 1"/>
    <property type="match status" value="1"/>
</dbReference>